<accession>A0ABQ2M664</accession>
<feature type="compositionally biased region" description="Basic and acidic residues" evidence="1">
    <location>
        <begin position="24"/>
        <end position="35"/>
    </location>
</feature>
<evidence type="ECO:0000256" key="1">
    <source>
        <dbReference type="SAM" id="MobiDB-lite"/>
    </source>
</evidence>
<comment type="caution">
    <text evidence="2">The sequence shown here is derived from an EMBL/GenBank/DDBJ whole genome shotgun (WGS) entry which is preliminary data.</text>
</comment>
<organism evidence="2 3">
    <name type="scientific">Citricoccus zhacaiensis</name>
    <dbReference type="NCBI Taxonomy" id="489142"/>
    <lineage>
        <taxon>Bacteria</taxon>
        <taxon>Bacillati</taxon>
        <taxon>Actinomycetota</taxon>
        <taxon>Actinomycetes</taxon>
        <taxon>Micrococcales</taxon>
        <taxon>Micrococcaceae</taxon>
        <taxon>Citricoccus</taxon>
    </lineage>
</organism>
<proteinExistence type="predicted"/>
<gene>
    <name evidence="2" type="ORF">GCM10010977_24370</name>
</gene>
<reference evidence="3" key="1">
    <citation type="journal article" date="2019" name="Int. J. Syst. Evol. Microbiol.">
        <title>The Global Catalogue of Microorganisms (GCM) 10K type strain sequencing project: providing services to taxonomists for standard genome sequencing and annotation.</title>
        <authorList>
            <consortium name="The Broad Institute Genomics Platform"/>
            <consortium name="The Broad Institute Genome Sequencing Center for Infectious Disease"/>
            <person name="Wu L."/>
            <person name="Ma J."/>
        </authorList>
    </citation>
    <scope>NUCLEOTIDE SEQUENCE [LARGE SCALE GENOMIC DNA]</scope>
    <source>
        <strain evidence="3">CGMCC 1.7064</strain>
    </source>
</reference>
<dbReference type="EMBL" id="BMLQ01000007">
    <property type="protein sequence ID" value="GGO47348.1"/>
    <property type="molecule type" value="Genomic_DNA"/>
</dbReference>
<protein>
    <submittedName>
        <fullName evidence="2">Uncharacterized protein</fullName>
    </submittedName>
</protein>
<feature type="region of interest" description="Disordered" evidence="1">
    <location>
        <begin position="1"/>
        <end position="71"/>
    </location>
</feature>
<name>A0ABQ2M664_9MICC</name>
<sequence>MALADPGGGDHLAADGGTGGDSESGGKAETHEFQRCRSHGATVVTSAPEYTGSLRLHRGRGPGSGGVRRIPGRLSSDLVVRGTVSRREIL</sequence>
<keyword evidence="3" id="KW-1185">Reference proteome</keyword>
<dbReference type="Proteomes" id="UP000642509">
    <property type="component" value="Unassembled WGS sequence"/>
</dbReference>
<feature type="compositionally biased region" description="Gly residues" evidence="1">
    <location>
        <begin position="1"/>
        <end position="23"/>
    </location>
</feature>
<evidence type="ECO:0000313" key="3">
    <source>
        <dbReference type="Proteomes" id="UP000642509"/>
    </source>
</evidence>
<evidence type="ECO:0000313" key="2">
    <source>
        <dbReference type="EMBL" id="GGO47348.1"/>
    </source>
</evidence>